<evidence type="ECO:0000256" key="8">
    <source>
        <dbReference type="HAMAP-Rule" id="MF_01400"/>
    </source>
</evidence>
<dbReference type="EMBL" id="LDYG01000042">
    <property type="protein sequence ID" value="KUP05234.1"/>
    <property type="molecule type" value="Genomic_DNA"/>
</dbReference>
<organism evidence="11 12">
    <name type="scientific">Bacillus coahuilensis p1.1.43</name>
    <dbReference type="NCBI Taxonomy" id="1150625"/>
    <lineage>
        <taxon>Bacteria</taxon>
        <taxon>Bacillati</taxon>
        <taxon>Bacillota</taxon>
        <taxon>Bacilli</taxon>
        <taxon>Bacillales</taxon>
        <taxon>Bacillaceae</taxon>
        <taxon>Bacillus</taxon>
    </lineage>
</organism>
<comment type="caution">
    <text evidence="11">The sequence shown here is derived from an EMBL/GenBank/DDBJ whole genome shotgun (WGS) entry which is preliminary data.</text>
</comment>
<dbReference type="GO" id="GO:0033744">
    <property type="term" value="F:L-methionine:thioredoxin-disulfide S-oxidoreductase activity"/>
    <property type="evidence" value="ECO:0007669"/>
    <property type="project" value="RHEA"/>
</dbReference>
<dbReference type="SUPFAM" id="SSF55068">
    <property type="entry name" value="Peptide methionine sulfoxide reductase"/>
    <property type="match status" value="1"/>
</dbReference>
<name>A0A147K5Y6_9BACI</name>
<dbReference type="InterPro" id="IPR002579">
    <property type="entry name" value="Met_Sox_Rdtase_MsrB_dom"/>
</dbReference>
<comment type="catalytic activity">
    <reaction evidence="7 9">
        <text>[thioredoxin]-disulfide + L-methionine + H2O = L-methionine (S)-S-oxide + [thioredoxin]-dithiol</text>
        <dbReference type="Rhea" id="RHEA:19993"/>
        <dbReference type="Rhea" id="RHEA-COMP:10698"/>
        <dbReference type="Rhea" id="RHEA-COMP:10700"/>
        <dbReference type="ChEBI" id="CHEBI:15377"/>
        <dbReference type="ChEBI" id="CHEBI:29950"/>
        <dbReference type="ChEBI" id="CHEBI:50058"/>
        <dbReference type="ChEBI" id="CHEBI:57844"/>
        <dbReference type="ChEBI" id="CHEBI:58772"/>
        <dbReference type="EC" id="1.8.4.11"/>
    </reaction>
</comment>
<gene>
    <name evidence="9" type="primary">msrA</name>
    <name evidence="8" type="synonym">msrB</name>
    <name evidence="11" type="ORF">Q75_13350</name>
</gene>
<dbReference type="NCBIfam" id="TIGR00357">
    <property type="entry name" value="peptide-methionine (R)-S-oxide reductase MsrB"/>
    <property type="match status" value="1"/>
</dbReference>
<dbReference type="InterPro" id="IPR036509">
    <property type="entry name" value="Met_Sox_Rdtase_MsrA_sf"/>
</dbReference>
<feature type="active site" evidence="9">
    <location>
        <position position="55"/>
    </location>
</feature>
<reference evidence="11 12" key="1">
    <citation type="journal article" date="2016" name="Front. Microbiol.">
        <title>Microevolution Analysis of Bacillus coahuilensis Unveils Differences in Phosphorus Acquisition Strategies and Their Regulation.</title>
        <authorList>
            <person name="Gomez-Lunar Z."/>
            <person name="Hernandez-Gonzalez I."/>
            <person name="Rodriguez-Torres M.D."/>
            <person name="Souza V."/>
            <person name="Olmedo-Alvarez G."/>
        </authorList>
    </citation>
    <scope>NUCLEOTIDE SEQUENCE [LARGE SCALE GENOMIC DNA]</scope>
    <source>
        <strain evidence="12">p1.1.43</strain>
    </source>
</reference>
<keyword evidence="12" id="KW-1185">Reference proteome</keyword>
<dbReference type="GO" id="GO:0008113">
    <property type="term" value="F:peptide-methionine (S)-S-oxide reductase activity"/>
    <property type="evidence" value="ECO:0007669"/>
    <property type="project" value="UniProtKB-UniRule"/>
</dbReference>
<dbReference type="Pfam" id="PF01625">
    <property type="entry name" value="PMSR"/>
    <property type="match status" value="1"/>
</dbReference>
<dbReference type="AlphaFoldDB" id="A0A147K5Y6"/>
<dbReference type="EC" id="1.8.4.12" evidence="8"/>
<accession>A0A147K5Y6</accession>
<protein>
    <recommendedName>
        <fullName evidence="8 9">Multifunctional fusion protein</fullName>
    </recommendedName>
    <domain>
        <recommendedName>
            <fullName evidence="9">Peptide methionine sulfoxide reductase MsrA</fullName>
            <shortName evidence="9">Protein-methionine-S-oxide reductase</shortName>
            <ecNumber evidence="9">1.8.4.11</ecNumber>
        </recommendedName>
        <alternativeName>
            <fullName evidence="9">Peptide-methionine (S)-S-oxide reductase</fullName>
            <shortName evidence="9">Peptide Met(O) reductase</shortName>
        </alternativeName>
    </domain>
    <domain>
        <recommendedName>
            <fullName evidence="8">Peptide methionine sulfoxide reductase MsrB</fullName>
            <ecNumber evidence="8">1.8.4.12</ecNumber>
        </recommendedName>
        <alternativeName>
            <fullName evidence="8">Peptide-methionine (R)-S-oxide reductase</fullName>
        </alternativeName>
    </domain>
</protein>
<dbReference type="PANTHER" id="PTHR43774:SF1">
    <property type="entry name" value="PEPTIDE METHIONINE SULFOXIDE REDUCTASE MSRA 2"/>
    <property type="match status" value="1"/>
</dbReference>
<evidence type="ECO:0000259" key="10">
    <source>
        <dbReference type="PROSITE" id="PS51790"/>
    </source>
</evidence>
<dbReference type="PANTHER" id="PTHR43774">
    <property type="entry name" value="PEPTIDE METHIONINE SULFOXIDE REDUCTASE"/>
    <property type="match status" value="1"/>
</dbReference>
<evidence type="ECO:0000256" key="1">
    <source>
        <dbReference type="ARBA" id="ARBA00005591"/>
    </source>
</evidence>
<evidence type="ECO:0000256" key="3">
    <source>
        <dbReference type="ARBA" id="ARBA00023002"/>
    </source>
</evidence>
<dbReference type="SUPFAM" id="SSF51316">
    <property type="entry name" value="Mss4-like"/>
    <property type="match status" value="1"/>
</dbReference>
<evidence type="ECO:0000256" key="2">
    <source>
        <dbReference type="ARBA" id="ARBA00007174"/>
    </source>
</evidence>
<evidence type="ECO:0000256" key="6">
    <source>
        <dbReference type="ARBA" id="ARBA00048488"/>
    </source>
</evidence>
<dbReference type="Gene3D" id="2.170.150.20">
    <property type="entry name" value="Peptide methionine sulfoxide reductase"/>
    <property type="match status" value="1"/>
</dbReference>
<feature type="domain" description="MsrB" evidence="10">
    <location>
        <begin position="238"/>
        <end position="360"/>
    </location>
</feature>
<comment type="function">
    <text evidence="9">Has an important function as a repair enzyme for proteins that have been inactivated by oxidation. Catalyzes the reversible oxidation-reduction of methionine sulfoxide in proteins to methionine.</text>
</comment>
<dbReference type="HAMAP" id="MF_01401">
    <property type="entry name" value="MsrA"/>
    <property type="match status" value="1"/>
</dbReference>
<dbReference type="EC" id="1.8.4.11" evidence="9"/>
<evidence type="ECO:0000313" key="11">
    <source>
        <dbReference type="EMBL" id="KUP05234.1"/>
    </source>
</evidence>
<comment type="caution">
    <text evidence="8">Lacks conserved residue(s) required for the propagation of feature annotation.</text>
</comment>
<feature type="active site" description="Nucleophile" evidence="8">
    <location>
        <position position="349"/>
    </location>
</feature>
<evidence type="ECO:0000256" key="9">
    <source>
        <dbReference type="HAMAP-Rule" id="MF_01401"/>
    </source>
</evidence>
<keyword evidence="4" id="KW-0511">Multifunctional enzyme</keyword>
<dbReference type="NCBIfam" id="TIGR00401">
    <property type="entry name" value="msrA"/>
    <property type="match status" value="1"/>
</dbReference>
<comment type="catalytic activity">
    <reaction evidence="5 9">
        <text>L-methionyl-[protein] + [thioredoxin]-disulfide + H2O = L-methionyl-(S)-S-oxide-[protein] + [thioredoxin]-dithiol</text>
        <dbReference type="Rhea" id="RHEA:14217"/>
        <dbReference type="Rhea" id="RHEA-COMP:10698"/>
        <dbReference type="Rhea" id="RHEA-COMP:10700"/>
        <dbReference type="Rhea" id="RHEA-COMP:12313"/>
        <dbReference type="Rhea" id="RHEA-COMP:12315"/>
        <dbReference type="ChEBI" id="CHEBI:15377"/>
        <dbReference type="ChEBI" id="CHEBI:16044"/>
        <dbReference type="ChEBI" id="CHEBI:29950"/>
        <dbReference type="ChEBI" id="CHEBI:44120"/>
        <dbReference type="ChEBI" id="CHEBI:50058"/>
        <dbReference type="EC" id="1.8.4.11"/>
    </reaction>
</comment>
<evidence type="ECO:0000256" key="7">
    <source>
        <dbReference type="ARBA" id="ARBA00048782"/>
    </source>
</evidence>
<dbReference type="PATRIC" id="fig|1150625.3.peg.2811"/>
<dbReference type="Proteomes" id="UP000074108">
    <property type="component" value="Unassembled WGS sequence"/>
</dbReference>
<comment type="catalytic activity">
    <reaction evidence="6 8">
        <text>L-methionyl-[protein] + [thioredoxin]-disulfide + H2O = L-methionyl-(R)-S-oxide-[protein] + [thioredoxin]-dithiol</text>
        <dbReference type="Rhea" id="RHEA:24164"/>
        <dbReference type="Rhea" id="RHEA-COMP:10698"/>
        <dbReference type="Rhea" id="RHEA-COMP:10700"/>
        <dbReference type="Rhea" id="RHEA-COMP:12313"/>
        <dbReference type="Rhea" id="RHEA-COMP:12314"/>
        <dbReference type="ChEBI" id="CHEBI:15377"/>
        <dbReference type="ChEBI" id="CHEBI:16044"/>
        <dbReference type="ChEBI" id="CHEBI:29950"/>
        <dbReference type="ChEBI" id="CHEBI:45764"/>
        <dbReference type="ChEBI" id="CHEBI:50058"/>
        <dbReference type="EC" id="1.8.4.12"/>
    </reaction>
</comment>
<dbReference type="RefSeq" id="WP_059283451.1">
    <property type="nucleotide sequence ID" value="NZ_LDYG01000042.1"/>
</dbReference>
<dbReference type="HAMAP" id="MF_01400">
    <property type="entry name" value="MsrB"/>
    <property type="match status" value="1"/>
</dbReference>
<dbReference type="GO" id="GO:0033743">
    <property type="term" value="F:peptide-methionine (R)-S-oxide reductase activity"/>
    <property type="evidence" value="ECO:0007669"/>
    <property type="project" value="UniProtKB-UniRule"/>
</dbReference>
<dbReference type="FunFam" id="2.170.150.20:FF:000003">
    <property type="entry name" value="Peptide methionine sulfoxide reductase MsrB"/>
    <property type="match status" value="1"/>
</dbReference>
<sequence length="375" mass="42956">MKRFSLLVGAVLIVAAAIFFVPKLYKSVTEKSIGSEEVAIEQGEDLAIATFAGGCFWCMEPPFEKHDGVYEVISGYTGGDTENPSYNEVSSGGTGHIEAVIVQYDPSKIAYEDLLQIFWRQIDPTDADGQFVDRGEQYSTAIFYHDEEQKELAEASKREIEESGRFAEPIVTPILPAETFYEAEEYHQDYYEKESVSYKFYRSRSGRDEFIENAWGEELEYRVNDTTETSSKYPTYTDDELREKLTPIQYSVTREDDTEPAFDNEYWDTEEEGIYVDIVSGEPLFSSMDKYDSGTGWPSFTKPLVEENIVLKEDKSFFMVRTEVRSKHADSHLGHVFEDGPEPTGLRYCMNSAAMEFIPKDELEERGYDEFLSIF</sequence>
<dbReference type="InterPro" id="IPR011057">
    <property type="entry name" value="Mss4-like_sf"/>
</dbReference>
<proteinExistence type="inferred from homology"/>
<dbReference type="Pfam" id="PF01641">
    <property type="entry name" value="SelR"/>
    <property type="match status" value="1"/>
</dbReference>
<evidence type="ECO:0000313" key="12">
    <source>
        <dbReference type="Proteomes" id="UP000074108"/>
    </source>
</evidence>
<dbReference type="Gene3D" id="3.30.1060.10">
    <property type="entry name" value="Peptide methionine sulphoxide reductase MsrA"/>
    <property type="match status" value="1"/>
</dbReference>
<dbReference type="PROSITE" id="PS51790">
    <property type="entry name" value="MSRB"/>
    <property type="match status" value="1"/>
</dbReference>
<evidence type="ECO:0000256" key="5">
    <source>
        <dbReference type="ARBA" id="ARBA00047806"/>
    </source>
</evidence>
<dbReference type="OrthoDB" id="4174719at2"/>
<comment type="similarity">
    <text evidence="1 9">Belongs to the MsrA Met sulfoxide reductase family.</text>
</comment>
<evidence type="ECO:0000256" key="4">
    <source>
        <dbReference type="ARBA" id="ARBA00023268"/>
    </source>
</evidence>
<dbReference type="STRING" id="1150625.Q75_13350"/>
<keyword evidence="3 8" id="KW-0560">Oxidoreductase</keyword>
<comment type="similarity">
    <text evidence="2 8">Belongs to the MsrB Met sulfoxide reductase family.</text>
</comment>
<dbReference type="InterPro" id="IPR002569">
    <property type="entry name" value="Met_Sox_Rdtase_MsrA_dom"/>
</dbReference>